<comment type="caution">
    <text evidence="3">The sequence shown here is derived from an EMBL/GenBank/DDBJ whole genome shotgun (WGS) entry which is preliminary data.</text>
</comment>
<dbReference type="OrthoDB" id="4954307at2"/>
<reference evidence="3 4" key="1">
    <citation type="submission" date="2018-01" db="EMBL/GenBank/DDBJ databases">
        <title>Draft genome sequence of Jishengella endophytica.</title>
        <authorList>
            <person name="Sahin N."/>
            <person name="Ay H."/>
            <person name="Saygin H."/>
        </authorList>
    </citation>
    <scope>NUCLEOTIDE SEQUENCE [LARGE SCALE GENOMIC DNA]</scope>
    <source>
        <strain evidence="3 4">DSM 45430</strain>
    </source>
</reference>
<dbReference type="InterPro" id="IPR038721">
    <property type="entry name" value="IS701-like_DDE_dom"/>
</dbReference>
<evidence type="ECO:0000259" key="2">
    <source>
        <dbReference type="Pfam" id="PF13546"/>
    </source>
</evidence>
<gene>
    <name evidence="3" type="ORF">C1I93_23960</name>
</gene>
<feature type="compositionally biased region" description="Polar residues" evidence="1">
    <location>
        <begin position="160"/>
        <end position="177"/>
    </location>
</feature>
<dbReference type="PANTHER" id="PTHR33627">
    <property type="entry name" value="TRANSPOSASE"/>
    <property type="match status" value="1"/>
</dbReference>
<feature type="region of interest" description="Disordered" evidence="1">
    <location>
        <begin position="127"/>
        <end position="191"/>
    </location>
</feature>
<evidence type="ECO:0000256" key="1">
    <source>
        <dbReference type="SAM" id="MobiDB-lite"/>
    </source>
</evidence>
<accession>A0A2W2CN22</accession>
<feature type="domain" description="Transposase IS701-like DDE" evidence="2">
    <location>
        <begin position="4"/>
        <end position="134"/>
    </location>
</feature>
<name>A0A2W2CN22_9ACTN</name>
<organism evidence="3 4">
    <name type="scientific">Micromonospora endophytica</name>
    <dbReference type="NCBI Taxonomy" id="515350"/>
    <lineage>
        <taxon>Bacteria</taxon>
        <taxon>Bacillati</taxon>
        <taxon>Actinomycetota</taxon>
        <taxon>Actinomycetes</taxon>
        <taxon>Micromonosporales</taxon>
        <taxon>Micromonosporaceae</taxon>
        <taxon>Micromonospora</taxon>
    </lineage>
</organism>
<evidence type="ECO:0000313" key="3">
    <source>
        <dbReference type="EMBL" id="PZF89467.1"/>
    </source>
</evidence>
<protein>
    <recommendedName>
        <fullName evidence="2">Transposase IS701-like DDE domain-containing protein</fullName>
    </recommendedName>
</protein>
<dbReference type="InterPro" id="IPR039365">
    <property type="entry name" value="IS701-like"/>
</dbReference>
<evidence type="ECO:0000313" key="4">
    <source>
        <dbReference type="Proteomes" id="UP000248627"/>
    </source>
</evidence>
<dbReference type="PANTHER" id="PTHR33627:SF1">
    <property type="entry name" value="TRANSPOSASE"/>
    <property type="match status" value="1"/>
</dbReference>
<feature type="compositionally biased region" description="Basic and acidic residues" evidence="1">
    <location>
        <begin position="131"/>
        <end position="148"/>
    </location>
</feature>
<sequence>MRDYVVERIGDRAGVLVADETGFVKKGRASAGVQRQYSGTAGKTEKCQIGTFLCYATARGRALIDREFYLPKSWTGDRDRCRRAAVPDAVEFATKPQQAQAMLERTVAAGVPFSWFTADEAYGQNPGLRGWLEDQDTRRLPARPDRGSRGTSKAVRSRKGSTSGAICPLNSSGTTKSAGEETACKSAESCA</sequence>
<keyword evidence="4" id="KW-1185">Reference proteome</keyword>
<dbReference type="Pfam" id="PF13546">
    <property type="entry name" value="DDE_5"/>
    <property type="match status" value="1"/>
</dbReference>
<dbReference type="Proteomes" id="UP000248627">
    <property type="component" value="Unassembled WGS sequence"/>
</dbReference>
<proteinExistence type="predicted"/>
<dbReference type="EMBL" id="POTX01000214">
    <property type="protein sequence ID" value="PZF89467.1"/>
    <property type="molecule type" value="Genomic_DNA"/>
</dbReference>
<dbReference type="AlphaFoldDB" id="A0A2W2CN22"/>